<dbReference type="EMBL" id="GEEE01001874">
    <property type="protein sequence ID" value="JAP61351.1"/>
    <property type="molecule type" value="Transcribed_RNA"/>
</dbReference>
<dbReference type="GO" id="GO:0016592">
    <property type="term" value="C:mediator complex"/>
    <property type="evidence" value="ECO:0007669"/>
    <property type="project" value="InterPro"/>
</dbReference>
<keyword evidence="7" id="KW-0812">Transmembrane</keyword>
<keyword evidence="4 6" id="KW-0539">Nucleus</keyword>
<dbReference type="Pfam" id="PF10280">
    <property type="entry name" value="Med11"/>
    <property type="match status" value="1"/>
</dbReference>
<gene>
    <name evidence="6 8" type="primary">MED11</name>
    <name evidence="8" type="ORF">TR126165</name>
</gene>
<feature type="non-terminal residue" evidence="8">
    <location>
        <position position="1"/>
    </location>
</feature>
<dbReference type="AlphaFoldDB" id="A0A0V0J7C4"/>
<dbReference type="Gene3D" id="1.10.287.3490">
    <property type="match status" value="1"/>
</dbReference>
<accession>A0A0V0J7C4</accession>
<comment type="subunit">
    <text evidence="6">Component of the Mediator complex.</text>
</comment>
<feature type="transmembrane region" description="Helical" evidence="7">
    <location>
        <begin position="6"/>
        <end position="29"/>
    </location>
</feature>
<dbReference type="GO" id="GO:0006357">
    <property type="term" value="P:regulation of transcription by RNA polymerase II"/>
    <property type="evidence" value="ECO:0007669"/>
    <property type="project" value="InterPro"/>
</dbReference>
<evidence type="ECO:0000256" key="6">
    <source>
        <dbReference type="RuleBase" id="RU364147"/>
    </source>
</evidence>
<keyword evidence="7" id="KW-0472">Membrane</keyword>
<keyword evidence="6" id="KW-0010">Activator</keyword>
<evidence type="ECO:0000256" key="7">
    <source>
        <dbReference type="SAM" id="Phobius"/>
    </source>
</evidence>
<dbReference type="InterPro" id="IPR019404">
    <property type="entry name" value="Mediator_Med11"/>
</dbReference>
<reference evidence="8" key="1">
    <citation type="submission" date="2016-01" db="EMBL/GenBank/DDBJ databases">
        <title>Reference transcriptome for the parasite Schistocephalus solidus: insights into the molecular evolution of parasitism.</title>
        <authorList>
            <person name="Hebert F.O."/>
            <person name="Grambauer S."/>
            <person name="Barber I."/>
            <person name="Landry C.R."/>
            <person name="Aubin-Horth N."/>
        </authorList>
    </citation>
    <scope>NUCLEOTIDE SEQUENCE</scope>
</reference>
<dbReference type="PANTHER" id="PTHR22890">
    <property type="entry name" value="MEDIATOR OF RNA POLYMERASE II TRANSCRIPTION SUBUNIT 11"/>
    <property type="match status" value="1"/>
</dbReference>
<dbReference type="GO" id="GO:0003712">
    <property type="term" value="F:transcription coregulator activity"/>
    <property type="evidence" value="ECO:0007669"/>
    <property type="project" value="InterPro"/>
</dbReference>
<comment type="similarity">
    <text evidence="2 6">Belongs to the Mediator complex subunit 11 family.</text>
</comment>
<organism evidence="8">
    <name type="scientific">Schistocephalus solidus</name>
    <name type="common">Tapeworm</name>
    <dbReference type="NCBI Taxonomy" id="70667"/>
    <lineage>
        <taxon>Eukaryota</taxon>
        <taxon>Metazoa</taxon>
        <taxon>Spiralia</taxon>
        <taxon>Lophotrochozoa</taxon>
        <taxon>Platyhelminthes</taxon>
        <taxon>Cestoda</taxon>
        <taxon>Eucestoda</taxon>
        <taxon>Diphyllobothriidea</taxon>
        <taxon>Diphyllobothriidae</taxon>
        <taxon>Schistocephalus</taxon>
    </lineage>
</organism>
<proteinExistence type="inferred from homology"/>
<evidence type="ECO:0000256" key="3">
    <source>
        <dbReference type="ARBA" id="ARBA00019621"/>
    </source>
</evidence>
<evidence type="ECO:0000256" key="4">
    <source>
        <dbReference type="ARBA" id="ARBA00023242"/>
    </source>
</evidence>
<evidence type="ECO:0000256" key="2">
    <source>
        <dbReference type="ARBA" id="ARBA00008186"/>
    </source>
</evidence>
<keyword evidence="6" id="KW-0804">Transcription</keyword>
<evidence type="ECO:0000256" key="1">
    <source>
        <dbReference type="ARBA" id="ARBA00004123"/>
    </source>
</evidence>
<comment type="subcellular location">
    <subcellularLocation>
        <location evidence="1 6">Nucleus</location>
    </subcellularLocation>
</comment>
<evidence type="ECO:0000256" key="5">
    <source>
        <dbReference type="ARBA" id="ARBA00032011"/>
    </source>
</evidence>
<evidence type="ECO:0000313" key="8">
    <source>
        <dbReference type="EMBL" id="JAP61351.1"/>
    </source>
</evidence>
<name>A0A0V0J7C4_SCHSO</name>
<protein>
    <recommendedName>
        <fullName evidence="3 6">Mediator of RNA polymerase II transcription subunit 11</fullName>
    </recommendedName>
    <alternativeName>
        <fullName evidence="5 6">Mediator complex subunit 11</fullName>
    </alternativeName>
</protein>
<sequence length="145" mass="16786">VECSSLLVFELYVSLVLVFWAIFIFDVLYGRFFVVPMDNAQVNLEDRLRKLDEVENKVMLIMQHAGHALEELSKDKPIAKQADAHIHNFRNVVREVESELNSHLNYLSRISAGLPFEGNVYRETVELTLSAERLKIVQRILMDIL</sequence>
<comment type="function">
    <text evidence="6">Component of the Mediator complex, a coactivator involved in the regulated transcription of nearly all RNA polymerase II-dependent genes. Mediator functions as a bridge to convey information from gene-specific regulatory proteins to the basal RNA polymerase II transcription machinery. Mediator is recruited to promoters by direct interactions with regulatory proteins and serves as a scaffold for the assembly of a functional pre-initiation complex with RNA polymerase II and the general transcription factors.</text>
</comment>
<keyword evidence="6" id="KW-0805">Transcription regulation</keyword>
<keyword evidence="7" id="KW-1133">Transmembrane helix</keyword>